<dbReference type="GO" id="GO:0005576">
    <property type="term" value="C:extracellular region"/>
    <property type="evidence" value="ECO:0007669"/>
    <property type="project" value="UniProtKB-SubCell"/>
</dbReference>
<organism evidence="5 6">
    <name type="scientific">Funneliformis geosporum</name>
    <dbReference type="NCBI Taxonomy" id="1117311"/>
    <lineage>
        <taxon>Eukaryota</taxon>
        <taxon>Fungi</taxon>
        <taxon>Fungi incertae sedis</taxon>
        <taxon>Mucoromycota</taxon>
        <taxon>Glomeromycotina</taxon>
        <taxon>Glomeromycetes</taxon>
        <taxon>Glomerales</taxon>
        <taxon>Glomeraceae</taxon>
        <taxon>Funneliformis</taxon>
    </lineage>
</organism>
<gene>
    <name evidence="5" type="ORF">FWILDA_LOCUS13530</name>
</gene>
<evidence type="ECO:0000313" key="5">
    <source>
        <dbReference type="EMBL" id="CAI2188342.1"/>
    </source>
</evidence>
<dbReference type="Pfam" id="PF20147">
    <property type="entry name" value="Crinkler"/>
    <property type="match status" value="1"/>
</dbReference>
<keyword evidence="6" id="KW-1185">Reference proteome</keyword>
<dbReference type="InterPro" id="IPR027417">
    <property type="entry name" value="P-loop_NTPase"/>
</dbReference>
<sequence>MNRYRSSVQTEIEEIFPPENTRLYTKYTKRSLFDILLKGNEIVSAFEVTCQAGTSVSNLRDIIYEKNKNYFKEIHVDANKLYLWKVDIPYNNPKLKTLESRSRDINEENTTIQELGGTKLTPFENIDDIFARNVSKNIRIIVQPPATTVSSMRIIPDEVKIEIKNKVIKAFPRVKTSSIEQLIDALALIWDVEVVDSDSPGQQNDPYVELKKEPSFFKVNFPRGITLETSKTIDLCLPSYSKSGMNYHNLFYDDPQFIKIVSLVQKKIKEDPGDIIVLAGVSGGGKTSTAFGIAIENWSIYIDFSPNSGCYKGSQLQPELQKIRGIKPQFERVDQQNEVFNILDMAIVSRGLLLVKMLTEGKISTPKDWLFVQLQMNDSEIRNILGFEKYNTLSITTLITKINDFLGINRLVLIFDEAQVLCKPEYGKYEGSTRGKKWNLLQGYLAHLNQHPVTCLLAGTYMHMASGLSLVTSVGKDPKRKAHIVLQLPFLSHDDVLRNLDAVIDLTHVTPNTRNLLGYVLQGRPRNCALFVRLLTSKNRSIGITKNQVLKELVPFWYNRICSDMAKYLETACEYFGVNRVDPEKAIMDILRLRVFYNQNYKEAIKLLQHSIIPCKSPECIVLGSKDEDSEIKPSLESYFGFDDEDSVTIEINPSLESYLINSIVLYLKKTQRSLIGVFVDNIITLNNISSIGNEFDAVFITAIIHKFGLNVREELNKWKNGQQFDLPSWITPTMKFVTTSNLSGNVPIVKYVNDKSYSSYAIQPDIYSGSDVVIYLADKNHNMVLLSASCTVSKEFSYKEPKRLQIRLSSNLNYDLNYAENTKNYQISKVSKRAEYHEKIKTSTENRKHIYVSVELPYRKGERSELFRLNEYDDLVIIVDDRNMEHVFGPDINRLMERISKSEESRRFDEFSVQIIF</sequence>
<evidence type="ECO:0000313" key="6">
    <source>
        <dbReference type="Proteomes" id="UP001153678"/>
    </source>
</evidence>
<dbReference type="EMBL" id="CAMKVN010005147">
    <property type="protein sequence ID" value="CAI2188342.1"/>
    <property type="molecule type" value="Genomic_DNA"/>
</dbReference>
<protein>
    <submittedName>
        <fullName evidence="5">16004_t:CDS:1</fullName>
    </submittedName>
</protein>
<comment type="caution">
    <text evidence="5">The sequence shown here is derived from an EMBL/GenBank/DDBJ whole genome shotgun (WGS) entry which is preliminary data.</text>
</comment>
<evidence type="ECO:0000256" key="2">
    <source>
        <dbReference type="ARBA" id="ARBA00004613"/>
    </source>
</evidence>
<keyword evidence="3" id="KW-0964">Secreted</keyword>
<evidence type="ECO:0000256" key="1">
    <source>
        <dbReference type="ARBA" id="ARBA00004340"/>
    </source>
</evidence>
<dbReference type="Proteomes" id="UP001153678">
    <property type="component" value="Unassembled WGS sequence"/>
</dbReference>
<evidence type="ECO:0000259" key="4">
    <source>
        <dbReference type="Pfam" id="PF20147"/>
    </source>
</evidence>
<evidence type="ECO:0000256" key="3">
    <source>
        <dbReference type="ARBA" id="ARBA00022525"/>
    </source>
</evidence>
<dbReference type="OrthoDB" id="2377236at2759"/>
<name>A0A9W4T0F5_9GLOM</name>
<dbReference type="InterPro" id="IPR045379">
    <property type="entry name" value="Crinkler_N"/>
</dbReference>
<feature type="domain" description="Crinkler effector protein N-terminal" evidence="4">
    <location>
        <begin position="36"/>
        <end position="143"/>
    </location>
</feature>
<reference evidence="5" key="1">
    <citation type="submission" date="2022-08" db="EMBL/GenBank/DDBJ databases">
        <authorList>
            <person name="Kallberg Y."/>
            <person name="Tangrot J."/>
            <person name="Rosling A."/>
        </authorList>
    </citation>
    <scope>NUCLEOTIDE SEQUENCE</scope>
    <source>
        <strain evidence="5">Wild A</strain>
    </source>
</reference>
<proteinExistence type="predicted"/>
<dbReference type="GO" id="GO:0043657">
    <property type="term" value="C:host cell"/>
    <property type="evidence" value="ECO:0007669"/>
    <property type="project" value="UniProtKB-SubCell"/>
</dbReference>
<dbReference type="AlphaFoldDB" id="A0A9W4T0F5"/>
<comment type="subcellular location">
    <subcellularLocation>
        <location evidence="1">Host cell</location>
    </subcellularLocation>
    <subcellularLocation>
        <location evidence="2">Secreted</location>
    </subcellularLocation>
</comment>
<accession>A0A9W4T0F5</accession>
<dbReference type="SUPFAM" id="SSF52540">
    <property type="entry name" value="P-loop containing nucleoside triphosphate hydrolases"/>
    <property type="match status" value="1"/>
</dbReference>